<accession>A0A4R0IWV4</accession>
<gene>
    <name evidence="2" type="ORF">E0H92_33765</name>
</gene>
<dbReference type="GO" id="GO:0008757">
    <property type="term" value="F:S-adenosylmethionine-dependent methyltransferase activity"/>
    <property type="evidence" value="ECO:0007669"/>
    <property type="project" value="InterPro"/>
</dbReference>
<protein>
    <submittedName>
        <fullName evidence="2">Class I SAM-dependent methyltransferase</fullName>
    </submittedName>
</protein>
<name>A0A4R0IWV4_9ACTN</name>
<dbReference type="Proteomes" id="UP000294225">
    <property type="component" value="Unassembled WGS sequence"/>
</dbReference>
<dbReference type="EMBL" id="SJKC01000005">
    <property type="protein sequence ID" value="TCC33275.1"/>
    <property type="molecule type" value="Genomic_DNA"/>
</dbReference>
<comment type="caution">
    <text evidence="2">The sequence shown here is derived from an EMBL/GenBank/DDBJ whole genome shotgun (WGS) entry which is preliminary data.</text>
</comment>
<dbReference type="PANTHER" id="PTHR43861:SF1">
    <property type="entry name" value="TRANS-ACONITATE 2-METHYLTRANSFERASE"/>
    <property type="match status" value="1"/>
</dbReference>
<dbReference type="CDD" id="cd02440">
    <property type="entry name" value="AdoMet_MTases"/>
    <property type="match status" value="1"/>
</dbReference>
<sequence length="253" mass="27223">MRFLQGRFRGAWGVRDGDRVLDVGCGGGQTSREAAADAGRGHVLGVDVSERMLEHARRQTAEEHVSYLLADAATYDFGEASFDVCISRFGVMFFDDPVGAFGNLRRALRPGGRLVAMVWQPRAENEWAQVIPATITQATDDGGGTSPDRSAGGSVWDESPFSLGDPEVVRGILTSAGFGEVAFGEVRERLYYGPDVEAAYENVLQLREPLALLAELTPSDAERARTDLRAMLAAHGSGDGVLFDSAAWIVTAK</sequence>
<dbReference type="GO" id="GO:0032259">
    <property type="term" value="P:methylation"/>
    <property type="evidence" value="ECO:0007669"/>
    <property type="project" value="UniProtKB-KW"/>
</dbReference>
<proteinExistence type="predicted"/>
<dbReference type="InterPro" id="IPR029063">
    <property type="entry name" value="SAM-dependent_MTases_sf"/>
</dbReference>
<dbReference type="PANTHER" id="PTHR43861">
    <property type="entry name" value="TRANS-ACONITATE 2-METHYLTRANSFERASE-RELATED"/>
    <property type="match status" value="1"/>
</dbReference>
<reference evidence="2 3" key="1">
    <citation type="submission" date="2019-02" db="EMBL/GenBank/DDBJ databases">
        <title>Kribbella capetownensis sp. nov. and Kribbella speibonae sp. nov., isolated from soil.</title>
        <authorList>
            <person name="Curtis S.M."/>
            <person name="Norton I."/>
            <person name="Everest G.J."/>
            <person name="Meyers P.R."/>
        </authorList>
    </citation>
    <scope>NUCLEOTIDE SEQUENCE [LARGE SCALE GENOMIC DNA]</scope>
    <source>
        <strain evidence="2 3">YM55</strain>
    </source>
</reference>
<evidence type="ECO:0000313" key="2">
    <source>
        <dbReference type="EMBL" id="TCC33275.1"/>
    </source>
</evidence>
<keyword evidence="2" id="KW-0489">Methyltransferase</keyword>
<evidence type="ECO:0000313" key="3">
    <source>
        <dbReference type="Proteomes" id="UP000294225"/>
    </source>
</evidence>
<evidence type="ECO:0000259" key="1">
    <source>
        <dbReference type="Pfam" id="PF08241"/>
    </source>
</evidence>
<feature type="domain" description="Methyltransferase type 11" evidence="1">
    <location>
        <begin position="21"/>
        <end position="115"/>
    </location>
</feature>
<dbReference type="InterPro" id="IPR013216">
    <property type="entry name" value="Methyltransf_11"/>
</dbReference>
<dbReference type="AlphaFoldDB" id="A0A4R0IWV4"/>
<dbReference type="SUPFAM" id="SSF53335">
    <property type="entry name" value="S-adenosyl-L-methionine-dependent methyltransferases"/>
    <property type="match status" value="1"/>
</dbReference>
<organism evidence="2 3">
    <name type="scientific">Kribbella speibonae</name>
    <dbReference type="NCBI Taxonomy" id="1572660"/>
    <lineage>
        <taxon>Bacteria</taxon>
        <taxon>Bacillati</taxon>
        <taxon>Actinomycetota</taxon>
        <taxon>Actinomycetes</taxon>
        <taxon>Propionibacteriales</taxon>
        <taxon>Kribbellaceae</taxon>
        <taxon>Kribbella</taxon>
    </lineage>
</organism>
<dbReference type="Pfam" id="PF08241">
    <property type="entry name" value="Methyltransf_11"/>
    <property type="match status" value="1"/>
</dbReference>
<dbReference type="Gene3D" id="3.40.50.150">
    <property type="entry name" value="Vaccinia Virus protein VP39"/>
    <property type="match status" value="1"/>
</dbReference>
<keyword evidence="2" id="KW-0808">Transferase</keyword>